<dbReference type="SUPFAM" id="SSF52058">
    <property type="entry name" value="L domain-like"/>
    <property type="match status" value="1"/>
</dbReference>
<gene>
    <name evidence="13" type="ORF">CDL15_Pgr013973</name>
</gene>
<sequence length="436" mass="48097">MTTLHTLDLSYNHFGGAIPPSLFSSLKLLESLSLSGNAFEGSFSFASLANSSRLKAFDLIDNYHRLSLETEDAPYASSCQLVLFRLSNCIPSSTHGFVPSFLMEQHDLEIFELFNCRLEGKLPSWLLENNTNLAFFNLMGNSFSGNFSLNSSLTNSNMQLIDLSSNSLEGELPSYFGNIFPYLGNLNVSGNSMQGRIPSSMCLTGRLAFANSQVPDGTFTISRYSFAWALASPFPYASTPRVGGNGVEVPFTSKHRLEPYGGRVLPVMSGLDLSRNNLSGSIPLQLGNLSDIRSLNLSYNHLSGSIPVTISKLDQIECLDLSHNNLSGEIPQRLIELYRLSTFSVAYNNLSGRTPEPKYQFATFYKESYEGNPFLCGWQLGNCSTSGGIANTATCRASRGHLQNRLHMELCRIVCHGIRRNCHRPLSQLILLDCLL</sequence>
<proteinExistence type="inferred from homology"/>
<evidence type="ECO:0000256" key="11">
    <source>
        <dbReference type="ARBA" id="ARBA00023180"/>
    </source>
</evidence>
<dbReference type="InterPro" id="IPR051502">
    <property type="entry name" value="RLP_Defense_Trigger"/>
</dbReference>
<accession>A0A218WBR0</accession>
<dbReference type="EMBL" id="MTKT01004864">
    <property type="protein sequence ID" value="OWM69512.1"/>
    <property type="molecule type" value="Genomic_DNA"/>
</dbReference>
<evidence type="ECO:0000256" key="10">
    <source>
        <dbReference type="ARBA" id="ARBA00023170"/>
    </source>
</evidence>
<evidence type="ECO:0000256" key="6">
    <source>
        <dbReference type="ARBA" id="ARBA00022729"/>
    </source>
</evidence>
<evidence type="ECO:0000313" key="14">
    <source>
        <dbReference type="Proteomes" id="UP000197138"/>
    </source>
</evidence>
<dbReference type="PANTHER" id="PTHR48062">
    <property type="entry name" value="RECEPTOR-LIKE PROTEIN 14"/>
    <property type="match status" value="1"/>
</dbReference>
<evidence type="ECO:0000256" key="7">
    <source>
        <dbReference type="ARBA" id="ARBA00022737"/>
    </source>
</evidence>
<dbReference type="Gene3D" id="3.80.10.10">
    <property type="entry name" value="Ribonuclease Inhibitor"/>
    <property type="match status" value="1"/>
</dbReference>
<dbReference type="FunFam" id="3.80.10.10:FF:000111">
    <property type="entry name" value="LRR receptor-like serine/threonine-protein kinase ERECTA"/>
    <property type="match status" value="1"/>
</dbReference>
<keyword evidence="6" id="KW-0732">Signal</keyword>
<dbReference type="PRINTS" id="PR00019">
    <property type="entry name" value="LEURICHRPT"/>
</dbReference>
<dbReference type="Pfam" id="PF00560">
    <property type="entry name" value="LRR_1"/>
    <property type="match status" value="2"/>
</dbReference>
<evidence type="ECO:0000256" key="5">
    <source>
        <dbReference type="ARBA" id="ARBA00022692"/>
    </source>
</evidence>
<dbReference type="PANTHER" id="PTHR48062:SF52">
    <property type="entry name" value="RECEPTOR-LIKE PROTEIN 8-RELATED"/>
    <property type="match status" value="1"/>
</dbReference>
<evidence type="ECO:0000256" key="9">
    <source>
        <dbReference type="ARBA" id="ARBA00023136"/>
    </source>
</evidence>
<evidence type="ECO:0000256" key="4">
    <source>
        <dbReference type="ARBA" id="ARBA00022614"/>
    </source>
</evidence>
<comment type="caution">
    <text evidence="13">The sequence shown here is derived from an EMBL/GenBank/DDBJ whole genome shotgun (WGS) entry which is preliminary data.</text>
</comment>
<evidence type="ECO:0000256" key="12">
    <source>
        <dbReference type="ARBA" id="ARBA00037847"/>
    </source>
</evidence>
<evidence type="ECO:0000256" key="1">
    <source>
        <dbReference type="ARBA" id="ARBA00004236"/>
    </source>
</evidence>
<keyword evidence="4" id="KW-0433">Leucine-rich repeat</keyword>
<name>A0A218WBR0_PUNGR</name>
<keyword evidence="10" id="KW-0675">Receptor</keyword>
<keyword evidence="5" id="KW-0812">Transmembrane</keyword>
<evidence type="ECO:0000256" key="8">
    <source>
        <dbReference type="ARBA" id="ARBA00022989"/>
    </source>
</evidence>
<keyword evidence="7" id="KW-0677">Repeat</keyword>
<reference evidence="14" key="1">
    <citation type="journal article" date="2017" name="Plant J.">
        <title>The pomegranate (Punica granatum L.) genome and the genomics of punicalagin biosynthesis.</title>
        <authorList>
            <person name="Qin G."/>
            <person name="Xu C."/>
            <person name="Ming R."/>
            <person name="Tang H."/>
            <person name="Guyot R."/>
            <person name="Kramer E.M."/>
            <person name="Hu Y."/>
            <person name="Yi X."/>
            <person name="Qi Y."/>
            <person name="Xu X."/>
            <person name="Gao Z."/>
            <person name="Pan H."/>
            <person name="Jian J."/>
            <person name="Tian Y."/>
            <person name="Yue Z."/>
            <person name="Xu Y."/>
        </authorList>
    </citation>
    <scope>NUCLEOTIDE SEQUENCE [LARGE SCALE GENOMIC DNA]</scope>
    <source>
        <strain evidence="14">cv. Dabenzi</strain>
    </source>
</reference>
<keyword evidence="3" id="KW-1003">Cell membrane</keyword>
<dbReference type="InterPro" id="IPR001611">
    <property type="entry name" value="Leu-rich_rpt"/>
</dbReference>
<keyword evidence="8" id="KW-1133">Transmembrane helix</keyword>
<dbReference type="InterPro" id="IPR032675">
    <property type="entry name" value="LRR_dom_sf"/>
</dbReference>
<dbReference type="Proteomes" id="UP000197138">
    <property type="component" value="Unassembled WGS sequence"/>
</dbReference>
<organism evidence="13 14">
    <name type="scientific">Punica granatum</name>
    <name type="common">Pomegranate</name>
    <dbReference type="NCBI Taxonomy" id="22663"/>
    <lineage>
        <taxon>Eukaryota</taxon>
        <taxon>Viridiplantae</taxon>
        <taxon>Streptophyta</taxon>
        <taxon>Embryophyta</taxon>
        <taxon>Tracheophyta</taxon>
        <taxon>Spermatophyta</taxon>
        <taxon>Magnoliopsida</taxon>
        <taxon>eudicotyledons</taxon>
        <taxon>Gunneridae</taxon>
        <taxon>Pentapetalae</taxon>
        <taxon>rosids</taxon>
        <taxon>malvids</taxon>
        <taxon>Myrtales</taxon>
        <taxon>Lythraceae</taxon>
        <taxon>Punica</taxon>
    </lineage>
</organism>
<evidence type="ECO:0000256" key="3">
    <source>
        <dbReference type="ARBA" id="ARBA00022475"/>
    </source>
</evidence>
<keyword evidence="9" id="KW-0472">Membrane</keyword>
<protein>
    <submittedName>
        <fullName evidence="13">Uncharacterized protein</fullName>
    </submittedName>
</protein>
<dbReference type="GO" id="GO:0005886">
    <property type="term" value="C:plasma membrane"/>
    <property type="evidence" value="ECO:0007669"/>
    <property type="project" value="UniProtKB-SubCell"/>
</dbReference>
<evidence type="ECO:0000256" key="2">
    <source>
        <dbReference type="ARBA" id="ARBA00009592"/>
    </source>
</evidence>
<comment type="similarity">
    <text evidence="2">Belongs to the RLP family.</text>
</comment>
<evidence type="ECO:0000313" key="13">
    <source>
        <dbReference type="EMBL" id="OWM69512.1"/>
    </source>
</evidence>
<comment type="subcellular location">
    <subcellularLocation>
        <location evidence="1">Cell membrane</location>
    </subcellularLocation>
    <subcellularLocation>
        <location evidence="12">Endomembrane system</location>
        <topology evidence="12">Single-pass membrane protein</topology>
    </subcellularLocation>
</comment>
<dbReference type="AlphaFoldDB" id="A0A218WBR0"/>
<dbReference type="Pfam" id="PF13855">
    <property type="entry name" value="LRR_8"/>
    <property type="match status" value="1"/>
</dbReference>
<keyword evidence="11" id="KW-0325">Glycoprotein</keyword>